<evidence type="ECO:0000313" key="1">
    <source>
        <dbReference type="EMBL" id="CRK97362.1"/>
    </source>
</evidence>
<name>A0A1J1IC83_9DIPT</name>
<protein>
    <submittedName>
        <fullName evidence="1">CLUMA_CG010753, isoform A</fullName>
    </submittedName>
</protein>
<dbReference type="Proteomes" id="UP000183832">
    <property type="component" value="Unassembled WGS sequence"/>
</dbReference>
<keyword evidence="2" id="KW-1185">Reference proteome</keyword>
<reference evidence="1 2" key="1">
    <citation type="submission" date="2015-04" db="EMBL/GenBank/DDBJ databases">
        <authorList>
            <person name="Syromyatnikov M.Y."/>
            <person name="Popov V.N."/>
        </authorList>
    </citation>
    <scope>NUCLEOTIDE SEQUENCE [LARGE SCALE GENOMIC DNA]</scope>
</reference>
<organism evidence="1 2">
    <name type="scientific">Clunio marinus</name>
    <dbReference type="NCBI Taxonomy" id="568069"/>
    <lineage>
        <taxon>Eukaryota</taxon>
        <taxon>Metazoa</taxon>
        <taxon>Ecdysozoa</taxon>
        <taxon>Arthropoda</taxon>
        <taxon>Hexapoda</taxon>
        <taxon>Insecta</taxon>
        <taxon>Pterygota</taxon>
        <taxon>Neoptera</taxon>
        <taxon>Endopterygota</taxon>
        <taxon>Diptera</taxon>
        <taxon>Nematocera</taxon>
        <taxon>Chironomoidea</taxon>
        <taxon>Chironomidae</taxon>
        <taxon>Clunio</taxon>
    </lineage>
</organism>
<accession>A0A1J1IC83</accession>
<proteinExistence type="predicted"/>
<gene>
    <name evidence="1" type="ORF">CLUMA_CG010753</name>
</gene>
<evidence type="ECO:0000313" key="2">
    <source>
        <dbReference type="Proteomes" id="UP000183832"/>
    </source>
</evidence>
<sequence>MDHASASFASPWAAAVLGGHAMGSANTEHGFGHHGLSMDLHGYSYYRCERNFHPVLVEYSSDTKRPLEKESKAKKNLSSFGTNRKIFLAENFLHLWLEQRVFKEACRCLHNSCFPFTQQLYAQKHFKTAQNSEDK</sequence>
<dbReference type="EMBL" id="CVRI01000047">
    <property type="protein sequence ID" value="CRK97362.1"/>
    <property type="molecule type" value="Genomic_DNA"/>
</dbReference>
<dbReference type="AlphaFoldDB" id="A0A1J1IC83"/>